<evidence type="ECO:0000313" key="3">
    <source>
        <dbReference type="Proteomes" id="UP000274593"/>
    </source>
</evidence>
<keyword evidence="1" id="KW-0732">Signal</keyword>
<feature type="signal peptide" evidence="1">
    <location>
        <begin position="1"/>
        <end position="18"/>
    </location>
</feature>
<accession>A0A3S8R651</accession>
<protein>
    <submittedName>
        <fullName evidence="2">Uncharacterized protein</fullName>
    </submittedName>
</protein>
<sequence>MKKYFTFIFLIVSNISIAQCDDVTFSTKSYPQTCVENIIKWYNMSRSQWKQEMNRYDFSDTGFNKGAPYYSSGVGLNDDGILYVITKDFDHMEIMNFPINKWDYKRNIFDNIIEELEPFFTKKIDGWAYFQFQYTDGNSYLFAVSQSKKMDSILLMKK</sequence>
<dbReference type="KEGG" id="tsig:D6T69_06825"/>
<proteinExistence type="predicted"/>
<gene>
    <name evidence="2" type="ORF">D6T69_06825</name>
</gene>
<organism evidence="2 3">
    <name type="scientific">Tenacibaculum singaporense</name>
    <dbReference type="NCBI Taxonomy" id="2358479"/>
    <lineage>
        <taxon>Bacteria</taxon>
        <taxon>Pseudomonadati</taxon>
        <taxon>Bacteroidota</taxon>
        <taxon>Flavobacteriia</taxon>
        <taxon>Flavobacteriales</taxon>
        <taxon>Flavobacteriaceae</taxon>
        <taxon>Tenacibaculum</taxon>
    </lineage>
</organism>
<keyword evidence="3" id="KW-1185">Reference proteome</keyword>
<dbReference type="Proteomes" id="UP000274593">
    <property type="component" value="Chromosome"/>
</dbReference>
<dbReference type="RefSeq" id="WP_125067030.1">
    <property type="nucleotide sequence ID" value="NZ_CP032548.1"/>
</dbReference>
<feature type="chain" id="PRO_5019459407" evidence="1">
    <location>
        <begin position="19"/>
        <end position="158"/>
    </location>
</feature>
<reference evidence="2 3" key="1">
    <citation type="submission" date="2018-09" db="EMBL/GenBank/DDBJ databases">
        <title>Insights into the microbiota of Asian seabass (Lates calcarifer) with tenacibaculosis symptoms and description of sp. nov. Tenacibaculum singaporense.</title>
        <authorList>
            <person name="Miyake S."/>
            <person name="Soh M."/>
            <person name="Azman M.N."/>
            <person name="Ngoh S.Y."/>
            <person name="Orban L."/>
        </authorList>
    </citation>
    <scope>NUCLEOTIDE SEQUENCE [LARGE SCALE GENOMIC DNA]</scope>
    <source>
        <strain evidence="2 3">DSM 106434</strain>
    </source>
</reference>
<evidence type="ECO:0000313" key="2">
    <source>
        <dbReference type="EMBL" id="AZJ35247.1"/>
    </source>
</evidence>
<evidence type="ECO:0000256" key="1">
    <source>
        <dbReference type="SAM" id="SignalP"/>
    </source>
</evidence>
<dbReference type="EMBL" id="CP032548">
    <property type="protein sequence ID" value="AZJ35247.1"/>
    <property type="molecule type" value="Genomic_DNA"/>
</dbReference>
<dbReference type="AlphaFoldDB" id="A0A3S8R651"/>
<name>A0A3S8R651_9FLAO</name>